<dbReference type="AlphaFoldDB" id="A0A6J6WSM7"/>
<name>A0A6J6WSM7_9ZZZZ</name>
<protein>
    <submittedName>
        <fullName evidence="4">Unannotated protein</fullName>
    </submittedName>
</protein>
<dbReference type="InterPro" id="IPR050834">
    <property type="entry name" value="Glycosyltransf_2"/>
</dbReference>
<dbReference type="Gene3D" id="3.90.550.10">
    <property type="entry name" value="Spore Coat Polysaccharide Biosynthesis Protein SpsA, Chain A"/>
    <property type="match status" value="1"/>
</dbReference>
<dbReference type="SUPFAM" id="SSF53448">
    <property type="entry name" value="Nucleotide-diphospho-sugar transferases"/>
    <property type="match status" value="1"/>
</dbReference>
<keyword evidence="1" id="KW-0812">Transmembrane</keyword>
<sequence>MIVDPASTDRSFAVASEWARKCQEAVKVVIGEREGLAENWNLGIKLSSAAWIVRLDANGSYPAGFLGAISVAIRSSGSDARLGVGSVAAVGGGVALSPARENRLALALAAAEQSRFVSGSVARFKRPIVSQGDISFLARAAYRRDVFSLVGGFKTMFFACEDTEFAFRFRRAGFKYKACSDVTSSHYVRSTLGALFRQKKRNGGAVWDMALNRELPTPPVKLIVAPAAISMVLITLFFGGYGMLLPLSCLIVIALESAFLARLHKVSFPLTTVGVCTSLLAYVVGGLHAVARFVGGNRFNEAPIVVAGSMNRPFGDLE</sequence>
<evidence type="ECO:0000313" key="4">
    <source>
        <dbReference type="EMBL" id="CAB4786224.1"/>
    </source>
</evidence>
<dbReference type="InterPro" id="IPR029044">
    <property type="entry name" value="Nucleotide-diphossugar_trans"/>
</dbReference>
<evidence type="ECO:0000259" key="2">
    <source>
        <dbReference type="Pfam" id="PF00535"/>
    </source>
</evidence>
<dbReference type="Pfam" id="PF13632">
    <property type="entry name" value="Glyco_trans_2_3"/>
    <property type="match status" value="1"/>
</dbReference>
<dbReference type="PANTHER" id="PTHR43685">
    <property type="entry name" value="GLYCOSYLTRANSFERASE"/>
    <property type="match status" value="1"/>
</dbReference>
<evidence type="ECO:0000256" key="1">
    <source>
        <dbReference type="SAM" id="Phobius"/>
    </source>
</evidence>
<evidence type="ECO:0000259" key="3">
    <source>
        <dbReference type="Pfam" id="PF13632"/>
    </source>
</evidence>
<proteinExistence type="predicted"/>
<dbReference type="InterPro" id="IPR001173">
    <property type="entry name" value="Glyco_trans_2-like"/>
</dbReference>
<feature type="domain" description="Glycosyltransferase 2-like" evidence="3">
    <location>
        <begin position="122"/>
        <end position="248"/>
    </location>
</feature>
<feature type="domain" description="Glycosyltransferase 2-like" evidence="2">
    <location>
        <begin position="2"/>
        <end position="67"/>
    </location>
</feature>
<gene>
    <name evidence="4" type="ORF">UFOPK2992_00085</name>
</gene>
<dbReference type="Pfam" id="PF00535">
    <property type="entry name" value="Glycos_transf_2"/>
    <property type="match status" value="1"/>
</dbReference>
<feature type="transmembrane region" description="Helical" evidence="1">
    <location>
        <begin position="268"/>
        <end position="291"/>
    </location>
</feature>
<accession>A0A6J6WSM7</accession>
<dbReference type="PANTHER" id="PTHR43685:SF2">
    <property type="entry name" value="GLYCOSYLTRANSFERASE 2-LIKE DOMAIN-CONTAINING PROTEIN"/>
    <property type="match status" value="1"/>
</dbReference>
<dbReference type="EMBL" id="CAFAAI010000005">
    <property type="protein sequence ID" value="CAB4786224.1"/>
    <property type="molecule type" value="Genomic_DNA"/>
</dbReference>
<keyword evidence="1" id="KW-1133">Transmembrane helix</keyword>
<reference evidence="4" key="1">
    <citation type="submission" date="2020-05" db="EMBL/GenBank/DDBJ databases">
        <authorList>
            <person name="Chiriac C."/>
            <person name="Salcher M."/>
            <person name="Ghai R."/>
            <person name="Kavagutti S V."/>
        </authorList>
    </citation>
    <scope>NUCLEOTIDE SEQUENCE</scope>
</reference>
<organism evidence="4">
    <name type="scientific">freshwater metagenome</name>
    <dbReference type="NCBI Taxonomy" id="449393"/>
    <lineage>
        <taxon>unclassified sequences</taxon>
        <taxon>metagenomes</taxon>
        <taxon>ecological metagenomes</taxon>
    </lineage>
</organism>
<keyword evidence="1" id="KW-0472">Membrane</keyword>